<accession>A0A2M6WCL2</accession>
<dbReference type="GO" id="GO:0008658">
    <property type="term" value="F:penicillin binding"/>
    <property type="evidence" value="ECO:0007669"/>
    <property type="project" value="InterPro"/>
</dbReference>
<dbReference type="Gene3D" id="3.90.1310.10">
    <property type="entry name" value="Penicillin-binding protein 2a (Domain 2)"/>
    <property type="match status" value="1"/>
</dbReference>
<comment type="caution">
    <text evidence="6">The sequence shown here is derived from an EMBL/GenBank/DDBJ whole genome shotgun (WGS) entry which is preliminary data.</text>
</comment>
<evidence type="ECO:0000313" key="7">
    <source>
        <dbReference type="Proteomes" id="UP000230543"/>
    </source>
</evidence>
<dbReference type="SUPFAM" id="SSF56519">
    <property type="entry name" value="Penicillin binding protein dimerisation domain"/>
    <property type="match status" value="1"/>
</dbReference>
<organism evidence="6 7">
    <name type="scientific">Candidatus Komeilibacteria bacterium CG10_big_fil_rev_8_21_14_0_10_41_13</name>
    <dbReference type="NCBI Taxonomy" id="1974476"/>
    <lineage>
        <taxon>Bacteria</taxon>
        <taxon>Candidatus Komeiliibacteriota</taxon>
    </lineage>
</organism>
<dbReference type="InterPro" id="IPR005311">
    <property type="entry name" value="PBP_dimer"/>
</dbReference>
<evidence type="ECO:0000256" key="3">
    <source>
        <dbReference type="SAM" id="Phobius"/>
    </source>
</evidence>
<evidence type="ECO:0000256" key="1">
    <source>
        <dbReference type="ARBA" id="ARBA00004370"/>
    </source>
</evidence>
<dbReference type="SUPFAM" id="SSF56601">
    <property type="entry name" value="beta-lactamase/transpeptidase-like"/>
    <property type="match status" value="1"/>
</dbReference>
<dbReference type="GO" id="GO:0071555">
    <property type="term" value="P:cell wall organization"/>
    <property type="evidence" value="ECO:0007669"/>
    <property type="project" value="TreeGrafter"/>
</dbReference>
<proteinExistence type="predicted"/>
<keyword evidence="2 3" id="KW-0472">Membrane</keyword>
<feature type="transmembrane region" description="Helical" evidence="3">
    <location>
        <begin position="17"/>
        <end position="36"/>
    </location>
</feature>
<dbReference type="Pfam" id="PF03717">
    <property type="entry name" value="PBP_dimer"/>
    <property type="match status" value="1"/>
</dbReference>
<sequence>MNRLSNNQDWRLPVDRLTIISLVFFLLAALIFLRLFKMQIIDYDNYLQAAEAQHLVEKELEPERGNVYIHDYQTGSEILYPLAISKKYYLAYAVPTQVKNPVLTARHLATILDMEEDTLLKRLAKEDDSYEPLKHKLEEDVKNEIEALQLEGIRFSEEIFRYYPEGDIAGSVTGFIGYQGDDLVGQYGVEGYWQEELAGKTGTFTFERDAAGQLIPSAERIRADQENGADLILTLDRSIQFTACNALKKTVLKHGADDGSVIIMDPQTGAILAMCSYPSFDPNKYNEVEDYNVYNNSTIFEPYEPGSMIKAITMAAALDLGKVTPMTTYEDTGSVEIAGYTIRNSDGQAHGIKNMTQVLEESLNTGAIFAARQVGLDMFRNYFERFGFGQKTGIQISAEKAGDIRNLTYGKEIFMATGSYGQGFTATPIQIVNAFAAIANGGKLMKPYIIDEIRYSDGEVKKSQPQFLRQIILEKTATTLSAMLATTLSAML</sequence>
<keyword evidence="3" id="KW-0812">Transmembrane</keyword>
<dbReference type="PANTHER" id="PTHR30627">
    <property type="entry name" value="PEPTIDOGLYCAN D,D-TRANSPEPTIDASE"/>
    <property type="match status" value="1"/>
</dbReference>
<feature type="non-terminal residue" evidence="6">
    <location>
        <position position="492"/>
    </location>
</feature>
<evidence type="ECO:0000259" key="4">
    <source>
        <dbReference type="Pfam" id="PF00905"/>
    </source>
</evidence>
<dbReference type="InterPro" id="IPR012338">
    <property type="entry name" value="Beta-lactam/transpept-like"/>
</dbReference>
<keyword evidence="3" id="KW-1133">Transmembrane helix</keyword>
<feature type="domain" description="Penicillin-binding protein transpeptidase" evidence="4">
    <location>
        <begin position="259"/>
        <end position="486"/>
    </location>
</feature>
<dbReference type="AlphaFoldDB" id="A0A2M6WCL2"/>
<dbReference type="InterPro" id="IPR001460">
    <property type="entry name" value="PCN-bd_Tpept"/>
</dbReference>
<comment type="subcellular location">
    <subcellularLocation>
        <location evidence="1">Membrane</location>
    </subcellularLocation>
</comment>
<dbReference type="InterPro" id="IPR050515">
    <property type="entry name" value="Beta-lactam/transpept"/>
</dbReference>
<dbReference type="Pfam" id="PF00905">
    <property type="entry name" value="Transpeptidase"/>
    <property type="match status" value="1"/>
</dbReference>
<feature type="domain" description="Penicillin-binding protein dimerisation" evidence="5">
    <location>
        <begin position="61"/>
        <end position="216"/>
    </location>
</feature>
<dbReference type="GO" id="GO:0005886">
    <property type="term" value="C:plasma membrane"/>
    <property type="evidence" value="ECO:0007669"/>
    <property type="project" value="TreeGrafter"/>
</dbReference>
<name>A0A2M6WCL2_9BACT</name>
<dbReference type="Gene3D" id="3.40.710.10">
    <property type="entry name" value="DD-peptidase/beta-lactamase superfamily"/>
    <property type="match status" value="1"/>
</dbReference>
<dbReference type="InterPro" id="IPR036138">
    <property type="entry name" value="PBP_dimer_sf"/>
</dbReference>
<dbReference type="EMBL" id="PFBO01000051">
    <property type="protein sequence ID" value="PIT90516.1"/>
    <property type="molecule type" value="Genomic_DNA"/>
</dbReference>
<evidence type="ECO:0000313" key="6">
    <source>
        <dbReference type="EMBL" id="PIT90516.1"/>
    </source>
</evidence>
<reference evidence="7" key="1">
    <citation type="submission" date="2017-09" db="EMBL/GenBank/DDBJ databases">
        <title>Depth-based differentiation of microbial function through sediment-hosted aquifers and enrichment of novel symbionts in the deep terrestrial subsurface.</title>
        <authorList>
            <person name="Probst A.J."/>
            <person name="Ladd B."/>
            <person name="Jarett J.K."/>
            <person name="Geller-Mcgrath D.E."/>
            <person name="Sieber C.M.K."/>
            <person name="Emerson J.B."/>
            <person name="Anantharaman K."/>
            <person name="Thomas B.C."/>
            <person name="Malmstrom R."/>
            <person name="Stieglmeier M."/>
            <person name="Klingl A."/>
            <person name="Woyke T."/>
            <person name="Ryan C.M."/>
            <person name="Banfield J.F."/>
        </authorList>
    </citation>
    <scope>NUCLEOTIDE SEQUENCE [LARGE SCALE GENOMIC DNA]</scope>
</reference>
<dbReference type="Proteomes" id="UP000230543">
    <property type="component" value="Unassembled WGS sequence"/>
</dbReference>
<protein>
    <recommendedName>
        <fullName evidence="8">Penicillin-binding protein 2</fullName>
    </recommendedName>
</protein>
<gene>
    <name evidence="6" type="ORF">COU22_01665</name>
</gene>
<evidence type="ECO:0008006" key="8">
    <source>
        <dbReference type="Google" id="ProtNLM"/>
    </source>
</evidence>
<evidence type="ECO:0000256" key="2">
    <source>
        <dbReference type="ARBA" id="ARBA00023136"/>
    </source>
</evidence>
<evidence type="ECO:0000259" key="5">
    <source>
        <dbReference type="Pfam" id="PF03717"/>
    </source>
</evidence>
<dbReference type="PANTHER" id="PTHR30627:SF1">
    <property type="entry name" value="PEPTIDOGLYCAN D,D-TRANSPEPTIDASE FTSI"/>
    <property type="match status" value="1"/>
</dbReference>